<dbReference type="SMART" id="SM00369">
    <property type="entry name" value="LRR_TYP"/>
    <property type="match status" value="4"/>
</dbReference>
<dbReference type="SUPFAM" id="SSF52058">
    <property type="entry name" value="L domain-like"/>
    <property type="match status" value="1"/>
</dbReference>
<evidence type="ECO:0000256" key="8">
    <source>
        <dbReference type="ARBA" id="ARBA00023136"/>
    </source>
</evidence>
<evidence type="ECO:0000256" key="11">
    <source>
        <dbReference type="SAM" id="SignalP"/>
    </source>
</evidence>
<accession>A0A9P0D429</accession>
<keyword evidence="9" id="KW-0325">Glycoprotein</keyword>
<comment type="subcellular location">
    <subcellularLocation>
        <location evidence="1">Membrane</location>
        <topology evidence="1">Single-pass type I membrane protein</topology>
    </subcellularLocation>
</comment>
<comment type="similarity">
    <text evidence="2">Belongs to the immunoglobulin superfamily. AMIGO family.</text>
</comment>
<keyword evidence="3" id="KW-0433">Leucine-rich repeat</keyword>
<evidence type="ECO:0000313" key="13">
    <source>
        <dbReference type="Proteomes" id="UP001153636"/>
    </source>
</evidence>
<dbReference type="InterPro" id="IPR032675">
    <property type="entry name" value="LRR_dom_sf"/>
</dbReference>
<dbReference type="InterPro" id="IPR003591">
    <property type="entry name" value="Leu-rich_rpt_typical-subtyp"/>
</dbReference>
<sequence>MFHSLYHLIFFVWTFMSITNNTVTPKCFPQTDSTIDFSKWACNNITLSRDNPDLQTVNTTHLRGFGFYFSQGQVDSTLLKNFTELKNFFIDVSKLDRFEFKSDSLKNFLFARTEVPQGSNFANCCIALEKLIVKSSKGLELEHEGFTGLKRLKSLYIKDQNIKHITRNTFIGLCKLKQLSLINNSIDTIQEDSFVDLVNLRELYIEDNTLKSIHQKAFEPLSHLRSLTVYGNNLEPLPLWMFKNQNKLREIGLPFKTWTDIDIEKFPMMFPELGFFSYKSGTESHGEIEYVRRKHKKLVTLLFRDKDT</sequence>
<protein>
    <submittedName>
        <fullName evidence="12">Uncharacterized protein</fullName>
    </submittedName>
</protein>
<keyword evidence="5" id="KW-0677">Repeat</keyword>
<evidence type="ECO:0000256" key="10">
    <source>
        <dbReference type="ARBA" id="ARBA00023319"/>
    </source>
</evidence>
<dbReference type="GO" id="GO:0007155">
    <property type="term" value="P:cell adhesion"/>
    <property type="evidence" value="ECO:0007669"/>
    <property type="project" value="UniProtKB-KW"/>
</dbReference>
<evidence type="ECO:0000256" key="1">
    <source>
        <dbReference type="ARBA" id="ARBA00004479"/>
    </source>
</evidence>
<organism evidence="12 13">
    <name type="scientific">Psylliodes chrysocephalus</name>
    <dbReference type="NCBI Taxonomy" id="3402493"/>
    <lineage>
        <taxon>Eukaryota</taxon>
        <taxon>Metazoa</taxon>
        <taxon>Ecdysozoa</taxon>
        <taxon>Arthropoda</taxon>
        <taxon>Hexapoda</taxon>
        <taxon>Insecta</taxon>
        <taxon>Pterygota</taxon>
        <taxon>Neoptera</taxon>
        <taxon>Endopterygota</taxon>
        <taxon>Coleoptera</taxon>
        <taxon>Polyphaga</taxon>
        <taxon>Cucujiformia</taxon>
        <taxon>Chrysomeloidea</taxon>
        <taxon>Chrysomelidae</taxon>
        <taxon>Galerucinae</taxon>
        <taxon>Alticini</taxon>
        <taxon>Psylliodes</taxon>
    </lineage>
</organism>
<keyword evidence="11" id="KW-0732">Signal</keyword>
<gene>
    <name evidence="12" type="ORF">PSYICH_LOCUS11829</name>
</gene>
<keyword evidence="13" id="KW-1185">Reference proteome</keyword>
<evidence type="ECO:0000256" key="3">
    <source>
        <dbReference type="ARBA" id="ARBA00022614"/>
    </source>
</evidence>
<evidence type="ECO:0000256" key="9">
    <source>
        <dbReference type="ARBA" id="ARBA00023180"/>
    </source>
</evidence>
<name>A0A9P0D429_9CUCU</name>
<dbReference type="Gene3D" id="3.80.10.10">
    <property type="entry name" value="Ribonuclease Inhibitor"/>
    <property type="match status" value="1"/>
</dbReference>
<evidence type="ECO:0000256" key="4">
    <source>
        <dbReference type="ARBA" id="ARBA00022692"/>
    </source>
</evidence>
<evidence type="ECO:0000256" key="5">
    <source>
        <dbReference type="ARBA" id="ARBA00022737"/>
    </source>
</evidence>
<keyword evidence="6" id="KW-0130">Cell adhesion</keyword>
<feature type="chain" id="PRO_5040288945" evidence="11">
    <location>
        <begin position="22"/>
        <end position="308"/>
    </location>
</feature>
<dbReference type="Proteomes" id="UP001153636">
    <property type="component" value="Chromosome 6"/>
</dbReference>
<reference evidence="12" key="1">
    <citation type="submission" date="2022-01" db="EMBL/GenBank/DDBJ databases">
        <authorList>
            <person name="King R."/>
        </authorList>
    </citation>
    <scope>NUCLEOTIDE SEQUENCE</scope>
</reference>
<dbReference type="GO" id="GO:0016020">
    <property type="term" value="C:membrane"/>
    <property type="evidence" value="ECO:0007669"/>
    <property type="project" value="UniProtKB-SubCell"/>
</dbReference>
<keyword evidence="7" id="KW-1133">Transmembrane helix</keyword>
<dbReference type="InterPro" id="IPR031283">
    <property type="entry name" value="AMIGO"/>
</dbReference>
<feature type="signal peptide" evidence="11">
    <location>
        <begin position="1"/>
        <end position="21"/>
    </location>
</feature>
<evidence type="ECO:0000313" key="12">
    <source>
        <dbReference type="EMBL" id="CAH1111886.1"/>
    </source>
</evidence>
<keyword evidence="10" id="KW-0393">Immunoglobulin domain</keyword>
<dbReference type="EMBL" id="OV651818">
    <property type="protein sequence ID" value="CAH1111886.1"/>
    <property type="molecule type" value="Genomic_DNA"/>
</dbReference>
<dbReference type="AlphaFoldDB" id="A0A9P0D429"/>
<keyword evidence="8" id="KW-0472">Membrane</keyword>
<keyword evidence="4" id="KW-0812">Transmembrane</keyword>
<dbReference type="OrthoDB" id="6363818at2759"/>
<dbReference type="Pfam" id="PF13855">
    <property type="entry name" value="LRR_8"/>
    <property type="match status" value="1"/>
</dbReference>
<dbReference type="PANTHER" id="PTHR24368:SF210">
    <property type="entry name" value="SURFACE ANTIGEN BSPA-LIKE"/>
    <property type="match status" value="1"/>
</dbReference>
<evidence type="ECO:0000256" key="7">
    <source>
        <dbReference type="ARBA" id="ARBA00022989"/>
    </source>
</evidence>
<dbReference type="InterPro" id="IPR001611">
    <property type="entry name" value="Leu-rich_rpt"/>
</dbReference>
<evidence type="ECO:0000256" key="6">
    <source>
        <dbReference type="ARBA" id="ARBA00022889"/>
    </source>
</evidence>
<evidence type="ECO:0000256" key="2">
    <source>
        <dbReference type="ARBA" id="ARBA00005670"/>
    </source>
</evidence>
<dbReference type="PANTHER" id="PTHR24368">
    <property type="entry name" value="AMPHOTERIN-INDUCED PROTEIN"/>
    <property type="match status" value="1"/>
</dbReference>
<proteinExistence type="inferred from homology"/>